<name>A0A9P6MLI4_9FUNG</name>
<keyword evidence="1" id="KW-0813">Transport</keyword>
<feature type="domain" description="ABC transporter" evidence="9">
    <location>
        <begin position="22"/>
        <end position="243"/>
    </location>
</feature>
<evidence type="ECO:0000256" key="3">
    <source>
        <dbReference type="ARBA" id="ARBA00022737"/>
    </source>
</evidence>
<keyword evidence="5" id="KW-0067">ATP-binding</keyword>
<evidence type="ECO:0000256" key="7">
    <source>
        <dbReference type="ARBA" id="ARBA00023136"/>
    </source>
</evidence>
<dbReference type="AlphaFoldDB" id="A0A9P6MLI4"/>
<reference evidence="10" key="1">
    <citation type="journal article" date="2020" name="Fungal Divers.">
        <title>Resolving the Mortierellaceae phylogeny through synthesis of multi-gene phylogenetics and phylogenomics.</title>
        <authorList>
            <person name="Vandepol N."/>
            <person name="Liber J."/>
            <person name="Desiro A."/>
            <person name="Na H."/>
            <person name="Kennedy M."/>
            <person name="Barry K."/>
            <person name="Grigoriev I.V."/>
            <person name="Miller A.N."/>
            <person name="O'Donnell K."/>
            <person name="Stajich J.E."/>
            <person name="Bonito G."/>
        </authorList>
    </citation>
    <scope>NUCLEOTIDE SEQUENCE</scope>
    <source>
        <strain evidence="10">NRRL 2769</strain>
    </source>
</reference>
<dbReference type="GO" id="GO:0016020">
    <property type="term" value="C:membrane"/>
    <property type="evidence" value="ECO:0007669"/>
    <property type="project" value="TreeGrafter"/>
</dbReference>
<dbReference type="EMBL" id="JAAAID010002475">
    <property type="protein sequence ID" value="KAG0007195.1"/>
    <property type="molecule type" value="Genomic_DNA"/>
</dbReference>
<dbReference type="FunFam" id="3.40.50.300:FF:000630">
    <property type="entry name" value="ATP-binding cassette (ABC) transporter, putative"/>
    <property type="match status" value="1"/>
</dbReference>
<protein>
    <recommendedName>
        <fullName evidence="9">ABC transporter domain-containing protein</fullName>
    </recommendedName>
</protein>
<organism evidence="10 11">
    <name type="scientific">Entomortierella chlamydospora</name>
    <dbReference type="NCBI Taxonomy" id="101097"/>
    <lineage>
        <taxon>Eukaryota</taxon>
        <taxon>Fungi</taxon>
        <taxon>Fungi incertae sedis</taxon>
        <taxon>Mucoromycota</taxon>
        <taxon>Mortierellomycotina</taxon>
        <taxon>Mortierellomycetes</taxon>
        <taxon>Mortierellales</taxon>
        <taxon>Mortierellaceae</taxon>
        <taxon>Entomortierella</taxon>
    </lineage>
</organism>
<dbReference type="SUPFAM" id="SSF52540">
    <property type="entry name" value="P-loop containing nucleoside triphosphate hydrolases"/>
    <property type="match status" value="1"/>
</dbReference>
<dbReference type="CDD" id="cd03244">
    <property type="entry name" value="ABCC_MRP_domain2"/>
    <property type="match status" value="1"/>
</dbReference>
<evidence type="ECO:0000313" key="10">
    <source>
        <dbReference type="EMBL" id="KAG0007195.1"/>
    </source>
</evidence>
<dbReference type="Pfam" id="PF00005">
    <property type="entry name" value="ABC_tran"/>
    <property type="match status" value="1"/>
</dbReference>
<accession>A0A9P6MLI4</accession>
<dbReference type="InterPro" id="IPR050173">
    <property type="entry name" value="ABC_transporter_C-like"/>
</dbReference>
<sequence>MDSYVFLYENPLNNRTGSEKSTLALSLFRSVEPAGGSIHIDEINIRDIGLEDLRLRLTIIPQDPMLFTGTIRSNLDPFNDHLDSELWEALRHVHFVGSGQVSSDSTVSDNGGDGTSTPLSSESGAKPTNVSFSSLENPVSEGGSNFSQGQRQLLCMTCALLRNSNIIVMDEATASVDFTTDRLIQSAIQEEFKNSTVLCIAHRLKTIVTYDKVLVLDHGKVLEYDTPANLLEVTDGKRTHFREMCERSGELDVLLEMVRNYGSKKVASSR</sequence>
<dbReference type="InterPro" id="IPR027417">
    <property type="entry name" value="P-loop_NTPase"/>
</dbReference>
<dbReference type="PANTHER" id="PTHR24223:SF353">
    <property type="entry name" value="ABC TRANSPORTER ATP-BINDING PROTEIN_PERMEASE VMR1-RELATED"/>
    <property type="match status" value="1"/>
</dbReference>
<evidence type="ECO:0000256" key="6">
    <source>
        <dbReference type="ARBA" id="ARBA00022989"/>
    </source>
</evidence>
<dbReference type="PROSITE" id="PS50893">
    <property type="entry name" value="ABC_TRANSPORTER_2"/>
    <property type="match status" value="1"/>
</dbReference>
<feature type="region of interest" description="Disordered" evidence="8">
    <location>
        <begin position="100"/>
        <end position="145"/>
    </location>
</feature>
<keyword evidence="11" id="KW-1185">Reference proteome</keyword>
<keyword evidence="6" id="KW-1133">Transmembrane helix</keyword>
<keyword evidence="2" id="KW-0812">Transmembrane</keyword>
<evidence type="ECO:0000259" key="9">
    <source>
        <dbReference type="PROSITE" id="PS50893"/>
    </source>
</evidence>
<dbReference type="GO" id="GO:0042626">
    <property type="term" value="F:ATPase-coupled transmembrane transporter activity"/>
    <property type="evidence" value="ECO:0007669"/>
    <property type="project" value="TreeGrafter"/>
</dbReference>
<dbReference type="GO" id="GO:0016887">
    <property type="term" value="F:ATP hydrolysis activity"/>
    <property type="evidence" value="ECO:0007669"/>
    <property type="project" value="InterPro"/>
</dbReference>
<evidence type="ECO:0000256" key="8">
    <source>
        <dbReference type="SAM" id="MobiDB-lite"/>
    </source>
</evidence>
<evidence type="ECO:0000256" key="2">
    <source>
        <dbReference type="ARBA" id="ARBA00022692"/>
    </source>
</evidence>
<evidence type="ECO:0000313" key="11">
    <source>
        <dbReference type="Proteomes" id="UP000703661"/>
    </source>
</evidence>
<dbReference type="Gene3D" id="3.40.50.300">
    <property type="entry name" value="P-loop containing nucleotide triphosphate hydrolases"/>
    <property type="match status" value="1"/>
</dbReference>
<evidence type="ECO:0000256" key="4">
    <source>
        <dbReference type="ARBA" id="ARBA00022741"/>
    </source>
</evidence>
<dbReference type="Proteomes" id="UP000703661">
    <property type="component" value="Unassembled WGS sequence"/>
</dbReference>
<dbReference type="InterPro" id="IPR003439">
    <property type="entry name" value="ABC_transporter-like_ATP-bd"/>
</dbReference>
<dbReference type="GO" id="GO:0005524">
    <property type="term" value="F:ATP binding"/>
    <property type="evidence" value="ECO:0007669"/>
    <property type="project" value="UniProtKB-KW"/>
</dbReference>
<evidence type="ECO:0000256" key="1">
    <source>
        <dbReference type="ARBA" id="ARBA00022448"/>
    </source>
</evidence>
<comment type="caution">
    <text evidence="10">The sequence shown here is derived from an EMBL/GenBank/DDBJ whole genome shotgun (WGS) entry which is preliminary data.</text>
</comment>
<gene>
    <name evidence="10" type="ORF">BGZ80_004953</name>
</gene>
<keyword evidence="7" id="KW-0472">Membrane</keyword>
<dbReference type="PANTHER" id="PTHR24223">
    <property type="entry name" value="ATP-BINDING CASSETTE SUB-FAMILY C"/>
    <property type="match status" value="1"/>
</dbReference>
<proteinExistence type="predicted"/>
<keyword evidence="3" id="KW-0677">Repeat</keyword>
<evidence type="ECO:0000256" key="5">
    <source>
        <dbReference type="ARBA" id="ARBA00022840"/>
    </source>
</evidence>
<keyword evidence="4" id="KW-0547">Nucleotide-binding</keyword>